<accession>A0A377QZD2</accession>
<organism evidence="3 4">
    <name type="scientific">Kingella potus</name>
    <dbReference type="NCBI Taxonomy" id="265175"/>
    <lineage>
        <taxon>Bacteria</taxon>
        <taxon>Pseudomonadati</taxon>
        <taxon>Pseudomonadota</taxon>
        <taxon>Betaproteobacteria</taxon>
        <taxon>Neisseriales</taxon>
        <taxon>Neisseriaceae</taxon>
        <taxon>Kingella</taxon>
    </lineage>
</organism>
<proteinExistence type="predicted"/>
<feature type="domain" description="Putative DNA-binding" evidence="1">
    <location>
        <begin position="9"/>
        <end position="91"/>
    </location>
</feature>
<evidence type="ECO:0000259" key="1">
    <source>
        <dbReference type="Pfam" id="PF09836"/>
    </source>
</evidence>
<keyword evidence="4" id="KW-1185">Reference proteome</keyword>
<evidence type="ECO:0000259" key="2">
    <source>
        <dbReference type="Pfam" id="PF22106"/>
    </source>
</evidence>
<dbReference type="OrthoDB" id="4146344at2"/>
<dbReference type="Pfam" id="PF22106">
    <property type="entry name" value="NGO1945_C"/>
    <property type="match status" value="1"/>
</dbReference>
<sequence length="245" mass="27445">MQPETPTAEFQEILARAVRQGHADGLPPERLAVYTRLVRNNINSFIERCYPQAAAHTAAEQWAAAKEAFLRHGRAHSPYFQDIPGEFLDFCQSGANQPDTGFRLPESTLQLMRFEHSQLLAETAPAPLAFSFEWDEDTPFALSHTAQLGDYPFDVCADEPDPQSEAVSVLVWQDSSGSVYSRPIDAVDKILLQAAAESPLSQAQICRTLAEVTQTPAEQWQHQITDRWQQWIDEDILLPQNGSQP</sequence>
<evidence type="ECO:0000313" key="4">
    <source>
        <dbReference type="Proteomes" id="UP000254293"/>
    </source>
</evidence>
<dbReference type="Pfam" id="PF09836">
    <property type="entry name" value="DUF2063"/>
    <property type="match status" value="1"/>
</dbReference>
<dbReference type="InterPro" id="IPR054098">
    <property type="entry name" value="NGO1945-like_C"/>
</dbReference>
<dbReference type="InterPro" id="IPR018640">
    <property type="entry name" value="DUF2063"/>
</dbReference>
<dbReference type="AlphaFoldDB" id="A0A377QZD2"/>
<name>A0A377QZD2_9NEIS</name>
<dbReference type="InterPro" id="IPR044922">
    <property type="entry name" value="DUF2063_N_sf"/>
</dbReference>
<dbReference type="Proteomes" id="UP000254293">
    <property type="component" value="Unassembled WGS sequence"/>
</dbReference>
<feature type="domain" description="NGO1945-like C-terminal" evidence="2">
    <location>
        <begin position="143"/>
        <end position="232"/>
    </location>
</feature>
<dbReference type="Gene3D" id="1.10.150.690">
    <property type="entry name" value="DUF2063"/>
    <property type="match status" value="1"/>
</dbReference>
<protein>
    <submittedName>
        <fullName evidence="3">Uncharacterized protein conserved in bacteria</fullName>
    </submittedName>
</protein>
<dbReference type="Gene3D" id="3.90.930.50">
    <property type="match status" value="1"/>
</dbReference>
<reference evidence="3 4" key="1">
    <citation type="submission" date="2018-06" db="EMBL/GenBank/DDBJ databases">
        <authorList>
            <consortium name="Pathogen Informatics"/>
            <person name="Doyle S."/>
        </authorList>
    </citation>
    <scope>NUCLEOTIDE SEQUENCE [LARGE SCALE GENOMIC DNA]</scope>
    <source>
        <strain evidence="3 4">NCTC13336</strain>
    </source>
</reference>
<dbReference type="RefSeq" id="WP_115307851.1">
    <property type="nucleotide sequence ID" value="NZ_UGJJ01000001.1"/>
</dbReference>
<evidence type="ECO:0000313" key="3">
    <source>
        <dbReference type="EMBL" id="STR00603.1"/>
    </source>
</evidence>
<gene>
    <name evidence="3" type="ORF">NCTC13336_00812</name>
</gene>
<dbReference type="EMBL" id="UGJJ01000001">
    <property type="protein sequence ID" value="STR00603.1"/>
    <property type="molecule type" value="Genomic_DNA"/>
</dbReference>